<dbReference type="InterPro" id="IPR001173">
    <property type="entry name" value="Glyco_trans_2-like"/>
</dbReference>
<gene>
    <name evidence="6" type="ORF">UW63_C0004G0011</name>
</gene>
<dbReference type="PANTHER" id="PTHR43179:SF12">
    <property type="entry name" value="GALACTOFURANOSYLTRANSFERASE GLFT2"/>
    <property type="match status" value="1"/>
</dbReference>
<keyword evidence="2" id="KW-0328">Glycosyltransferase</keyword>
<dbReference type="Pfam" id="PF00535">
    <property type="entry name" value="Glycos_transf_2"/>
    <property type="match status" value="1"/>
</dbReference>
<keyword evidence="3 6" id="KW-0808">Transferase</keyword>
<dbReference type="SUPFAM" id="SSF53448">
    <property type="entry name" value="Nucleotide-diphospho-sugar transferases"/>
    <property type="match status" value="1"/>
</dbReference>
<reference evidence="6 7" key="1">
    <citation type="journal article" date="2015" name="Nature">
        <title>rRNA introns, odd ribosomes, and small enigmatic genomes across a large radiation of phyla.</title>
        <authorList>
            <person name="Brown C.T."/>
            <person name="Hug L.A."/>
            <person name="Thomas B.C."/>
            <person name="Sharon I."/>
            <person name="Castelle C.J."/>
            <person name="Singh A."/>
            <person name="Wilkins M.J."/>
            <person name="Williams K.H."/>
            <person name="Banfield J.F."/>
        </authorList>
    </citation>
    <scope>NUCLEOTIDE SEQUENCE [LARGE SCALE GENOMIC DNA]</scope>
</reference>
<keyword evidence="4" id="KW-0812">Transmembrane</keyword>
<keyword evidence="4" id="KW-1133">Transmembrane helix</keyword>
<dbReference type="PANTHER" id="PTHR43179">
    <property type="entry name" value="RHAMNOSYLTRANSFERASE WBBL"/>
    <property type="match status" value="1"/>
</dbReference>
<dbReference type="InterPro" id="IPR029044">
    <property type="entry name" value="Nucleotide-diphossugar_trans"/>
</dbReference>
<protein>
    <submittedName>
        <fullName evidence="6">Glycosyltransferase, group 2 family protein</fullName>
    </submittedName>
</protein>
<dbReference type="AlphaFoldDB" id="A0A0G1JKQ3"/>
<evidence type="ECO:0000259" key="5">
    <source>
        <dbReference type="Pfam" id="PF00535"/>
    </source>
</evidence>
<evidence type="ECO:0000256" key="3">
    <source>
        <dbReference type="ARBA" id="ARBA00022679"/>
    </source>
</evidence>
<comment type="caution">
    <text evidence="6">The sequence shown here is derived from an EMBL/GenBank/DDBJ whole genome shotgun (WGS) entry which is preliminary data.</text>
</comment>
<evidence type="ECO:0000256" key="2">
    <source>
        <dbReference type="ARBA" id="ARBA00022676"/>
    </source>
</evidence>
<dbReference type="EMBL" id="LCJB01000004">
    <property type="protein sequence ID" value="KKT71955.1"/>
    <property type="molecule type" value="Genomic_DNA"/>
</dbReference>
<keyword evidence="4" id="KW-0472">Membrane</keyword>
<comment type="similarity">
    <text evidence="1">Belongs to the glycosyltransferase 2 family.</text>
</comment>
<sequence length="447" mass="51026">MSSCLCSLPLTVILTPRPRPTWLAASDGGRDPVGNRLTVGLLLTPNSHLRFFFISWAVLKLRGFLRDFGMLVVQKLKNLVVPFLLYFSMPPKISIIYLSYNVRNFLDEVLVAWEKVEYPRESWEIIIVDNASPDGSVDLIREKVLPKSGITLPKVTLITNEVNSGFADGNRVGYELAVERGADYVFLENNDAKLTPRALAEAVALAESDPQIASVQSLMLLWQNHEIVNSSGGVIQFLGFGFVRDNGKKITDCHYQDGEEINYGSGAAVLYRVAALQKVGFLDSFLFLYHEDLDLGWRLRLAGYKNVLSTKSIVYHYYEFKRSISKFFWMERNRILVHVAHLKIPTLILLTPFLLVMELALLLLSIKGGWLKDKLKVYSALLSPHLWKHLWKKRRASQKLRTVSDREIVRLWSAKIEHQETSSWLVERIGNPSLCLVWLVLKKIIIW</sequence>
<dbReference type="Proteomes" id="UP000034154">
    <property type="component" value="Unassembled WGS sequence"/>
</dbReference>
<evidence type="ECO:0000313" key="6">
    <source>
        <dbReference type="EMBL" id="KKT71955.1"/>
    </source>
</evidence>
<evidence type="ECO:0000313" key="7">
    <source>
        <dbReference type="Proteomes" id="UP000034154"/>
    </source>
</evidence>
<evidence type="ECO:0000256" key="1">
    <source>
        <dbReference type="ARBA" id="ARBA00006739"/>
    </source>
</evidence>
<feature type="domain" description="Glycosyltransferase 2-like" evidence="5">
    <location>
        <begin position="94"/>
        <end position="278"/>
    </location>
</feature>
<accession>A0A0G1JKQ3</accession>
<dbReference type="GO" id="GO:0016757">
    <property type="term" value="F:glycosyltransferase activity"/>
    <property type="evidence" value="ECO:0007669"/>
    <property type="project" value="UniProtKB-KW"/>
</dbReference>
<evidence type="ECO:0000256" key="4">
    <source>
        <dbReference type="SAM" id="Phobius"/>
    </source>
</evidence>
<proteinExistence type="inferred from homology"/>
<name>A0A0G1JKQ3_9BACT</name>
<dbReference type="Gene3D" id="3.90.550.10">
    <property type="entry name" value="Spore Coat Polysaccharide Biosynthesis Protein SpsA, Chain A"/>
    <property type="match status" value="1"/>
</dbReference>
<organism evidence="6 7">
    <name type="scientific">Candidatus Uhrbacteria bacterium GW2011_GWF2_44_350</name>
    <dbReference type="NCBI Taxonomy" id="1619000"/>
    <lineage>
        <taxon>Bacteria</taxon>
        <taxon>Candidatus Uhriibacteriota</taxon>
    </lineage>
</organism>
<feature type="transmembrane region" description="Helical" evidence="4">
    <location>
        <begin position="344"/>
        <end position="366"/>
    </location>
</feature>